<dbReference type="OrthoDB" id="10274907at2759"/>
<name>A0A1Q9BYN4_SYMMI</name>
<gene>
    <name evidence="2" type="ORF">AK812_SmicGene44354</name>
</gene>
<protein>
    <submittedName>
        <fullName evidence="2">Uncharacterized protein</fullName>
    </submittedName>
</protein>
<sequence>MVRLWAIAVISSLPDDMQEKTQVVLGPLQTLRAALIVLYRVAPGYARPVQVACEGFAQVIATVQEHVQQGCPPLLRVSDAGLPNVPRHLFPDYSEQSLRHLVMVAGPQATYRAVKCGLAIMNSHESLLFQREIDGVCQDVMQMLNFADDVLSMCKILDITVTSSESSIDTGRNKAEDDLDEGGPSKERLGRLTCMYFENESVRDRPVDAAGSKNPRKKL</sequence>
<keyword evidence="3" id="KW-1185">Reference proteome</keyword>
<feature type="region of interest" description="Disordered" evidence="1">
    <location>
        <begin position="167"/>
        <end position="187"/>
    </location>
</feature>
<evidence type="ECO:0000313" key="3">
    <source>
        <dbReference type="Proteomes" id="UP000186817"/>
    </source>
</evidence>
<organism evidence="2 3">
    <name type="scientific">Symbiodinium microadriaticum</name>
    <name type="common">Dinoflagellate</name>
    <name type="synonym">Zooxanthella microadriatica</name>
    <dbReference type="NCBI Taxonomy" id="2951"/>
    <lineage>
        <taxon>Eukaryota</taxon>
        <taxon>Sar</taxon>
        <taxon>Alveolata</taxon>
        <taxon>Dinophyceae</taxon>
        <taxon>Suessiales</taxon>
        <taxon>Symbiodiniaceae</taxon>
        <taxon>Symbiodinium</taxon>
    </lineage>
</organism>
<evidence type="ECO:0000256" key="1">
    <source>
        <dbReference type="SAM" id="MobiDB-lite"/>
    </source>
</evidence>
<proteinExistence type="predicted"/>
<feature type="non-terminal residue" evidence="2">
    <location>
        <position position="219"/>
    </location>
</feature>
<dbReference type="AlphaFoldDB" id="A0A1Q9BYN4"/>
<accession>A0A1Q9BYN4</accession>
<dbReference type="Proteomes" id="UP000186817">
    <property type="component" value="Unassembled WGS sequence"/>
</dbReference>
<dbReference type="EMBL" id="LSRX01002274">
    <property type="protein sequence ID" value="OLP75794.1"/>
    <property type="molecule type" value="Genomic_DNA"/>
</dbReference>
<reference evidence="2 3" key="1">
    <citation type="submission" date="2016-02" db="EMBL/GenBank/DDBJ databases">
        <title>Genome analysis of coral dinoflagellate symbionts highlights evolutionary adaptations to a symbiotic lifestyle.</title>
        <authorList>
            <person name="Aranda M."/>
            <person name="Li Y."/>
            <person name="Liew Y.J."/>
            <person name="Baumgarten S."/>
            <person name="Simakov O."/>
            <person name="Wilson M."/>
            <person name="Piel J."/>
            <person name="Ashoor H."/>
            <person name="Bougouffa S."/>
            <person name="Bajic V.B."/>
            <person name="Ryu T."/>
            <person name="Ravasi T."/>
            <person name="Bayer T."/>
            <person name="Micklem G."/>
            <person name="Kim H."/>
            <person name="Bhak J."/>
            <person name="Lajeunesse T.C."/>
            <person name="Voolstra C.R."/>
        </authorList>
    </citation>
    <scope>NUCLEOTIDE SEQUENCE [LARGE SCALE GENOMIC DNA]</scope>
    <source>
        <strain evidence="2 3">CCMP2467</strain>
    </source>
</reference>
<evidence type="ECO:0000313" key="2">
    <source>
        <dbReference type="EMBL" id="OLP75794.1"/>
    </source>
</evidence>
<comment type="caution">
    <text evidence="2">The sequence shown here is derived from an EMBL/GenBank/DDBJ whole genome shotgun (WGS) entry which is preliminary data.</text>
</comment>